<evidence type="ECO:0000256" key="1">
    <source>
        <dbReference type="SAM" id="MobiDB-lite"/>
    </source>
</evidence>
<comment type="caution">
    <text evidence="2">The sequence shown here is derived from an EMBL/GenBank/DDBJ whole genome shotgun (WGS) entry which is preliminary data.</text>
</comment>
<name>A0A5B7CSM3_PORTR</name>
<evidence type="ECO:0000313" key="3">
    <source>
        <dbReference type="Proteomes" id="UP000324222"/>
    </source>
</evidence>
<accession>A0A5B7CSM3</accession>
<reference evidence="2 3" key="1">
    <citation type="submission" date="2019-05" db="EMBL/GenBank/DDBJ databases">
        <title>Another draft genome of Portunus trituberculatus and its Hox gene families provides insights of decapod evolution.</title>
        <authorList>
            <person name="Jeong J.-H."/>
            <person name="Song I."/>
            <person name="Kim S."/>
            <person name="Choi T."/>
            <person name="Kim D."/>
            <person name="Ryu S."/>
            <person name="Kim W."/>
        </authorList>
    </citation>
    <scope>NUCLEOTIDE SEQUENCE [LARGE SCALE GENOMIC DNA]</scope>
    <source>
        <tissue evidence="2">Muscle</tissue>
    </source>
</reference>
<dbReference type="EMBL" id="VSRR010000119">
    <property type="protein sequence ID" value="MPC10473.1"/>
    <property type="molecule type" value="Genomic_DNA"/>
</dbReference>
<evidence type="ECO:0000313" key="2">
    <source>
        <dbReference type="EMBL" id="MPC10473.1"/>
    </source>
</evidence>
<proteinExistence type="predicted"/>
<gene>
    <name evidence="2" type="ORF">E2C01_003110</name>
</gene>
<dbReference type="Proteomes" id="UP000324222">
    <property type="component" value="Unassembled WGS sequence"/>
</dbReference>
<sequence>MFPPHGPLSLSQPRATFLRRAPRYRSCVADRSAPYTCPAQPALTPHQGREHLPHGSSHASWVF</sequence>
<dbReference type="AlphaFoldDB" id="A0A5B7CSM3"/>
<keyword evidence="3" id="KW-1185">Reference proteome</keyword>
<feature type="region of interest" description="Disordered" evidence="1">
    <location>
        <begin position="38"/>
        <end position="63"/>
    </location>
</feature>
<protein>
    <submittedName>
        <fullName evidence="2">Uncharacterized protein</fullName>
    </submittedName>
</protein>
<organism evidence="2 3">
    <name type="scientific">Portunus trituberculatus</name>
    <name type="common">Swimming crab</name>
    <name type="synonym">Neptunus trituberculatus</name>
    <dbReference type="NCBI Taxonomy" id="210409"/>
    <lineage>
        <taxon>Eukaryota</taxon>
        <taxon>Metazoa</taxon>
        <taxon>Ecdysozoa</taxon>
        <taxon>Arthropoda</taxon>
        <taxon>Crustacea</taxon>
        <taxon>Multicrustacea</taxon>
        <taxon>Malacostraca</taxon>
        <taxon>Eumalacostraca</taxon>
        <taxon>Eucarida</taxon>
        <taxon>Decapoda</taxon>
        <taxon>Pleocyemata</taxon>
        <taxon>Brachyura</taxon>
        <taxon>Eubrachyura</taxon>
        <taxon>Portunoidea</taxon>
        <taxon>Portunidae</taxon>
        <taxon>Portuninae</taxon>
        <taxon>Portunus</taxon>
    </lineage>
</organism>